<evidence type="ECO:0000256" key="4">
    <source>
        <dbReference type="SAM" id="SignalP"/>
    </source>
</evidence>
<reference evidence="6" key="2">
    <citation type="submission" date="2021-04" db="EMBL/GenBank/DDBJ databases">
        <authorList>
            <person name="Gilroy R."/>
        </authorList>
    </citation>
    <scope>NUCLEOTIDE SEQUENCE</scope>
    <source>
        <strain evidence="6">ChiHjej12B11-16260</strain>
    </source>
</reference>
<feature type="domain" description="M23ase beta-sheet core" evidence="5">
    <location>
        <begin position="345"/>
        <end position="438"/>
    </location>
</feature>
<evidence type="ECO:0000313" key="7">
    <source>
        <dbReference type="Proteomes" id="UP000824246"/>
    </source>
</evidence>
<evidence type="ECO:0000256" key="2">
    <source>
        <dbReference type="SAM" id="Coils"/>
    </source>
</evidence>
<feature type="signal peptide" evidence="4">
    <location>
        <begin position="1"/>
        <end position="26"/>
    </location>
</feature>
<name>A0A9D2AQR4_9BACT</name>
<feature type="compositionally biased region" description="Basic and acidic residues" evidence="3">
    <location>
        <begin position="257"/>
        <end position="270"/>
    </location>
</feature>
<proteinExistence type="predicted"/>
<dbReference type="PANTHER" id="PTHR21666:SF289">
    <property type="entry name" value="L-ALA--D-GLU ENDOPEPTIDASE"/>
    <property type="match status" value="1"/>
</dbReference>
<evidence type="ECO:0000313" key="6">
    <source>
        <dbReference type="EMBL" id="HIX45611.1"/>
    </source>
</evidence>
<dbReference type="InterPro" id="IPR050570">
    <property type="entry name" value="Cell_wall_metabolism_enzyme"/>
</dbReference>
<dbReference type="SUPFAM" id="SSF51261">
    <property type="entry name" value="Duplicated hybrid motif"/>
    <property type="match status" value="1"/>
</dbReference>
<dbReference type="CDD" id="cd12797">
    <property type="entry name" value="M23_peptidase"/>
    <property type="match status" value="1"/>
</dbReference>
<dbReference type="AlphaFoldDB" id="A0A9D2AQR4"/>
<keyword evidence="1 4" id="KW-0732">Signal</keyword>
<dbReference type="Pfam" id="PF01551">
    <property type="entry name" value="Peptidase_M23"/>
    <property type="match status" value="1"/>
</dbReference>
<dbReference type="Gene3D" id="2.70.70.10">
    <property type="entry name" value="Glucose Permease (Domain IIA)"/>
    <property type="match status" value="1"/>
</dbReference>
<dbReference type="GO" id="GO:0004222">
    <property type="term" value="F:metalloendopeptidase activity"/>
    <property type="evidence" value="ECO:0007669"/>
    <property type="project" value="TreeGrafter"/>
</dbReference>
<dbReference type="EMBL" id="DXFB01000139">
    <property type="protein sequence ID" value="HIX45611.1"/>
    <property type="molecule type" value="Genomic_DNA"/>
</dbReference>
<feature type="compositionally biased region" description="Basic and acidic residues" evidence="3">
    <location>
        <begin position="279"/>
        <end position="288"/>
    </location>
</feature>
<keyword evidence="2" id="KW-0175">Coiled coil</keyword>
<dbReference type="PANTHER" id="PTHR21666">
    <property type="entry name" value="PEPTIDASE-RELATED"/>
    <property type="match status" value="1"/>
</dbReference>
<comment type="caution">
    <text evidence="6">The sequence shown here is derived from an EMBL/GenBank/DDBJ whole genome shotgun (WGS) entry which is preliminary data.</text>
</comment>
<evidence type="ECO:0000259" key="5">
    <source>
        <dbReference type="Pfam" id="PF01551"/>
    </source>
</evidence>
<feature type="coiled-coil region" evidence="2">
    <location>
        <begin position="22"/>
        <end position="98"/>
    </location>
</feature>
<sequence length="444" mass="51081">MNRGNITRRIAGIAVCALALTLTLTAQNVDDLRKNKERAETQLRETNRALQKNLKNARSILNELDLINAEIKDRNKVIRRLNNEISALNRKQREMNDSIYLLQKELNAKKASYAKAIQGMGRRRTDYDALMFIFSAQSLNQSYRRMRYLKEYSRWRKREAAGILEQQQELKKKQQRLKEIVEERKQVVAERAEEADKLKLQQNEKRRFVSSLKNKEKSLRAEMKKQQSQIDALDRKIEAIIAEEARKAAERARAEAEAEARRLAEQKAKEQGLPQNGAEKPKETKPDTKPTIPEGYKMPRADRELSGSFAKNKGKLPFPVAGHYRIVGHFGLHKHPEFKYLDKNNLGIDIETLPGTKARAVFNGTVARVFSFGGATKALMIRHGEYYTVYTGLIEVYVKAGDKISAGQDLGLIYSDPQDNKRTRLSFQIRKESEKLDPEQWLNL</sequence>
<dbReference type="InterPro" id="IPR011055">
    <property type="entry name" value="Dup_hybrid_motif"/>
</dbReference>
<dbReference type="InterPro" id="IPR016047">
    <property type="entry name" value="M23ase_b-sheet_dom"/>
</dbReference>
<dbReference type="Proteomes" id="UP000824246">
    <property type="component" value="Unassembled WGS sequence"/>
</dbReference>
<evidence type="ECO:0000256" key="1">
    <source>
        <dbReference type="ARBA" id="ARBA00022729"/>
    </source>
</evidence>
<evidence type="ECO:0000256" key="3">
    <source>
        <dbReference type="SAM" id="MobiDB-lite"/>
    </source>
</evidence>
<feature type="region of interest" description="Disordered" evidence="3">
    <location>
        <begin position="257"/>
        <end position="299"/>
    </location>
</feature>
<protein>
    <submittedName>
        <fullName evidence="6">Peptidoglycan DD-metalloendopeptidase family protein</fullName>
    </submittedName>
</protein>
<feature type="chain" id="PRO_5039150926" evidence="4">
    <location>
        <begin position="27"/>
        <end position="444"/>
    </location>
</feature>
<organism evidence="6 7">
    <name type="scientific">Candidatus Barnesiella excrementipullorum</name>
    <dbReference type="NCBI Taxonomy" id="2838479"/>
    <lineage>
        <taxon>Bacteria</taxon>
        <taxon>Pseudomonadati</taxon>
        <taxon>Bacteroidota</taxon>
        <taxon>Bacteroidia</taxon>
        <taxon>Bacteroidales</taxon>
        <taxon>Barnesiellaceae</taxon>
        <taxon>Barnesiella</taxon>
    </lineage>
</organism>
<accession>A0A9D2AQR4</accession>
<dbReference type="Gene3D" id="6.10.250.3150">
    <property type="match status" value="1"/>
</dbReference>
<reference evidence="6" key="1">
    <citation type="journal article" date="2021" name="PeerJ">
        <title>Extensive microbial diversity within the chicken gut microbiome revealed by metagenomics and culture.</title>
        <authorList>
            <person name="Gilroy R."/>
            <person name="Ravi A."/>
            <person name="Getino M."/>
            <person name="Pursley I."/>
            <person name="Horton D.L."/>
            <person name="Alikhan N.F."/>
            <person name="Baker D."/>
            <person name="Gharbi K."/>
            <person name="Hall N."/>
            <person name="Watson M."/>
            <person name="Adriaenssens E.M."/>
            <person name="Foster-Nyarko E."/>
            <person name="Jarju S."/>
            <person name="Secka A."/>
            <person name="Antonio M."/>
            <person name="Oren A."/>
            <person name="Chaudhuri R.R."/>
            <person name="La Ragione R."/>
            <person name="Hildebrand F."/>
            <person name="Pallen M.J."/>
        </authorList>
    </citation>
    <scope>NUCLEOTIDE SEQUENCE</scope>
    <source>
        <strain evidence="6">ChiHjej12B11-16260</strain>
    </source>
</reference>
<gene>
    <name evidence="6" type="ORF">H9982_05270</name>
</gene>